<dbReference type="Proteomes" id="UP001163321">
    <property type="component" value="Chromosome 5"/>
</dbReference>
<organism evidence="1 2">
    <name type="scientific">Peronosclerospora sorghi</name>
    <dbReference type="NCBI Taxonomy" id="230839"/>
    <lineage>
        <taxon>Eukaryota</taxon>
        <taxon>Sar</taxon>
        <taxon>Stramenopiles</taxon>
        <taxon>Oomycota</taxon>
        <taxon>Peronosporomycetes</taxon>
        <taxon>Peronosporales</taxon>
        <taxon>Peronosporaceae</taxon>
        <taxon>Peronosclerospora</taxon>
    </lineage>
</organism>
<sequence length="158" mass="17711">MCLVKGPLSEEDIAEADLAVPHVRHEEYMVAYADALIFIRDQGLFVIDSREALPEPDVANINIGSLAPLTPDLPHSLIKIRTAVLSEILRQYTQRLQRAGWTQVKIDQVEQDLRDLLSAYRGEPGFKNTLEITVRTRIRDSTTSGRCAKAGSTIYESF</sequence>
<protein>
    <submittedName>
        <fullName evidence="1">Uncharacterized protein</fullName>
    </submittedName>
</protein>
<proteinExistence type="predicted"/>
<name>A0ACC0VXK8_9STRA</name>
<evidence type="ECO:0000313" key="1">
    <source>
        <dbReference type="EMBL" id="KAI9911290.1"/>
    </source>
</evidence>
<dbReference type="EMBL" id="CM047584">
    <property type="protein sequence ID" value="KAI9911290.1"/>
    <property type="molecule type" value="Genomic_DNA"/>
</dbReference>
<evidence type="ECO:0000313" key="2">
    <source>
        <dbReference type="Proteomes" id="UP001163321"/>
    </source>
</evidence>
<accession>A0ACC0VXK8</accession>
<reference evidence="1 2" key="1">
    <citation type="journal article" date="2022" name="bioRxiv">
        <title>The genome of the oomycete Peronosclerospora sorghi, a cosmopolitan pathogen of maize and sorghum, is inflated with dispersed pseudogenes.</title>
        <authorList>
            <person name="Fletcher K."/>
            <person name="Martin F."/>
            <person name="Isakeit T."/>
            <person name="Cavanaugh K."/>
            <person name="Magill C."/>
            <person name="Michelmore R."/>
        </authorList>
    </citation>
    <scope>NUCLEOTIDE SEQUENCE [LARGE SCALE GENOMIC DNA]</scope>
    <source>
        <strain evidence="1">P6</strain>
    </source>
</reference>
<comment type="caution">
    <text evidence="1">The sequence shown here is derived from an EMBL/GenBank/DDBJ whole genome shotgun (WGS) entry which is preliminary data.</text>
</comment>
<gene>
    <name evidence="1" type="ORF">PsorP6_009054</name>
</gene>
<keyword evidence="2" id="KW-1185">Reference proteome</keyword>